<evidence type="ECO:0000313" key="3">
    <source>
        <dbReference type="Proteomes" id="UP000070533"/>
    </source>
</evidence>
<keyword evidence="3" id="KW-1185">Reference proteome</keyword>
<gene>
    <name evidence="2" type="ORF">HMPREF3226_00345</name>
</gene>
<dbReference type="EMBL" id="LRQG01000013">
    <property type="protein sequence ID" value="KXA43899.1"/>
    <property type="molecule type" value="Genomic_DNA"/>
</dbReference>
<proteinExistence type="predicted"/>
<dbReference type="AlphaFoldDB" id="A0A133QM04"/>
<sequence length="81" mass="9429">MTIGRNIFLCFVAHREHGKRKLGDEGRKRRRTPSNLLPDGNRITVADWFVAQKAQKPSSPIGHRPTEPRQTRDFRRLNKLP</sequence>
<comment type="caution">
    <text evidence="2">The sequence shown here is derived from an EMBL/GenBank/DDBJ whole genome shotgun (WGS) entry which is preliminary data.</text>
</comment>
<evidence type="ECO:0000256" key="1">
    <source>
        <dbReference type="SAM" id="MobiDB-lite"/>
    </source>
</evidence>
<evidence type="ECO:0000313" key="2">
    <source>
        <dbReference type="EMBL" id="KXA43899.1"/>
    </source>
</evidence>
<protein>
    <submittedName>
        <fullName evidence="2">Uncharacterized protein</fullName>
    </submittedName>
</protein>
<dbReference type="Proteomes" id="UP000070533">
    <property type="component" value="Unassembled WGS sequence"/>
</dbReference>
<reference evidence="3" key="1">
    <citation type="submission" date="2016-01" db="EMBL/GenBank/DDBJ databases">
        <authorList>
            <person name="Mitreva M."/>
            <person name="Pepin K.H."/>
            <person name="Mihindukulasuriya K.A."/>
            <person name="Fulton R."/>
            <person name="Fronick C."/>
            <person name="O'Laughlin M."/>
            <person name="Miner T."/>
            <person name="Herter B."/>
            <person name="Rosa B.A."/>
            <person name="Cordes M."/>
            <person name="Tomlinson C."/>
            <person name="Wollam A."/>
            <person name="Palsikar V.B."/>
            <person name="Mardis E.R."/>
            <person name="Wilson R.K."/>
        </authorList>
    </citation>
    <scope>NUCLEOTIDE SEQUENCE [LARGE SCALE GENOMIC DNA]</scope>
    <source>
        <strain evidence="3">MJR7716</strain>
    </source>
</reference>
<dbReference type="PATRIC" id="fig|28128.5.peg.342"/>
<feature type="region of interest" description="Disordered" evidence="1">
    <location>
        <begin position="53"/>
        <end position="81"/>
    </location>
</feature>
<name>A0A133QM04_9BACT</name>
<accession>A0A133QM04</accession>
<feature type="compositionally biased region" description="Basic and acidic residues" evidence="1">
    <location>
        <begin position="64"/>
        <end position="81"/>
    </location>
</feature>
<feature type="region of interest" description="Disordered" evidence="1">
    <location>
        <begin position="18"/>
        <end position="39"/>
    </location>
</feature>
<organism evidence="2 3">
    <name type="scientific">Prevotella corporis</name>
    <dbReference type="NCBI Taxonomy" id="28128"/>
    <lineage>
        <taxon>Bacteria</taxon>
        <taxon>Pseudomonadati</taxon>
        <taxon>Bacteroidota</taxon>
        <taxon>Bacteroidia</taxon>
        <taxon>Bacteroidales</taxon>
        <taxon>Prevotellaceae</taxon>
        <taxon>Prevotella</taxon>
    </lineage>
</organism>